<proteinExistence type="predicted"/>
<protein>
    <submittedName>
        <fullName evidence="8">Serine/threonine protein kinase</fullName>
    </submittedName>
</protein>
<feature type="binding site" evidence="5">
    <location>
        <position position="104"/>
    </location>
    <ligand>
        <name>ATP</name>
        <dbReference type="ChEBI" id="CHEBI:30616"/>
    </ligand>
</feature>
<feature type="compositionally biased region" description="Basic and acidic residues" evidence="6">
    <location>
        <begin position="1"/>
        <end position="11"/>
    </location>
</feature>
<dbReference type="KEGG" id="kim:G3T16_18285"/>
<evidence type="ECO:0000256" key="5">
    <source>
        <dbReference type="PROSITE-ProRule" id="PRU10141"/>
    </source>
</evidence>
<evidence type="ECO:0000256" key="3">
    <source>
        <dbReference type="ARBA" id="ARBA00022777"/>
    </source>
</evidence>
<dbReference type="Proteomes" id="UP000477680">
    <property type="component" value="Chromosome"/>
</dbReference>
<dbReference type="GO" id="GO:0005524">
    <property type="term" value="F:ATP binding"/>
    <property type="evidence" value="ECO:0007669"/>
    <property type="project" value="UniProtKB-UniRule"/>
</dbReference>
<dbReference type="InterPro" id="IPR008271">
    <property type="entry name" value="Ser/Thr_kinase_AS"/>
</dbReference>
<organism evidence="8 9">
    <name type="scientific">Kineobactrum salinum</name>
    <dbReference type="NCBI Taxonomy" id="2708301"/>
    <lineage>
        <taxon>Bacteria</taxon>
        <taxon>Pseudomonadati</taxon>
        <taxon>Pseudomonadota</taxon>
        <taxon>Gammaproteobacteria</taxon>
        <taxon>Cellvibrionales</taxon>
        <taxon>Halieaceae</taxon>
        <taxon>Kineobactrum</taxon>
    </lineage>
</organism>
<evidence type="ECO:0000313" key="9">
    <source>
        <dbReference type="Proteomes" id="UP000477680"/>
    </source>
</evidence>
<evidence type="ECO:0000256" key="6">
    <source>
        <dbReference type="SAM" id="MobiDB-lite"/>
    </source>
</evidence>
<feature type="domain" description="Protein kinase" evidence="7">
    <location>
        <begin position="69"/>
        <end position="290"/>
    </location>
</feature>
<keyword evidence="2 5" id="KW-0547">Nucleotide-binding</keyword>
<dbReference type="GO" id="GO:0004674">
    <property type="term" value="F:protein serine/threonine kinase activity"/>
    <property type="evidence" value="ECO:0007669"/>
    <property type="project" value="UniProtKB-KW"/>
</dbReference>
<dbReference type="AlphaFoldDB" id="A0A6C0U4G5"/>
<dbReference type="CDD" id="cd14014">
    <property type="entry name" value="STKc_PknB_like"/>
    <property type="match status" value="1"/>
</dbReference>
<keyword evidence="1" id="KW-0808">Transferase</keyword>
<name>A0A6C0U4G5_9GAMM</name>
<dbReference type="RefSeq" id="WP_163496478.1">
    <property type="nucleotide sequence ID" value="NZ_CP048711.1"/>
</dbReference>
<evidence type="ECO:0000256" key="4">
    <source>
        <dbReference type="ARBA" id="ARBA00022840"/>
    </source>
</evidence>
<dbReference type="InterPro" id="IPR011009">
    <property type="entry name" value="Kinase-like_dom_sf"/>
</dbReference>
<dbReference type="PROSITE" id="PS50011">
    <property type="entry name" value="PROTEIN_KINASE_DOM"/>
    <property type="match status" value="1"/>
</dbReference>
<dbReference type="Gene3D" id="1.10.510.10">
    <property type="entry name" value="Transferase(Phosphotransferase) domain 1"/>
    <property type="match status" value="1"/>
</dbReference>
<keyword evidence="3 8" id="KW-0418">Kinase</keyword>
<evidence type="ECO:0000259" key="7">
    <source>
        <dbReference type="PROSITE" id="PS50011"/>
    </source>
</evidence>
<keyword evidence="8" id="KW-0723">Serine/threonine-protein kinase</keyword>
<dbReference type="PROSITE" id="PS00108">
    <property type="entry name" value="PROTEIN_KINASE_ST"/>
    <property type="match status" value="1"/>
</dbReference>
<evidence type="ECO:0000256" key="2">
    <source>
        <dbReference type="ARBA" id="ARBA00022741"/>
    </source>
</evidence>
<dbReference type="InterPro" id="IPR000719">
    <property type="entry name" value="Prot_kinase_dom"/>
</dbReference>
<dbReference type="InterPro" id="IPR017441">
    <property type="entry name" value="Protein_kinase_ATP_BS"/>
</dbReference>
<reference evidence="8 9" key="1">
    <citation type="submission" date="2020-02" db="EMBL/GenBank/DDBJ databases">
        <title>Genome sequencing for Kineobactrum sp. M2.</title>
        <authorList>
            <person name="Park S.-J."/>
        </authorList>
    </citation>
    <scope>NUCLEOTIDE SEQUENCE [LARGE SCALE GENOMIC DNA]</scope>
    <source>
        <strain evidence="8 9">M2</strain>
    </source>
</reference>
<evidence type="ECO:0000313" key="8">
    <source>
        <dbReference type="EMBL" id="QIB67050.1"/>
    </source>
</evidence>
<sequence>MADDTDKRDPETGAAGAGDRADDDATEINPEGEYTEFRSATQTSAGFDHARQLARKAHGDSGRLLKKRFVLEDVLGEGGMGLVYKARDLRKVEAEDRNPYIAVKVLGQNFKDHPQAFVSLQQEAVKSQKLAHPNIVTVHDFDRDGDTIFMTMELLKGDPLDSLLRLEAPFSKEVALRYFNDLCAGLDYAHKRGLIHSDFKPGNIFVTTGGTVKILDFGIARAASKGALSHDYDAGELGALTPPMPPSKWLTANPQASATTSMRWPVCFISCSPANIPTTARVQQTRRPQT</sequence>
<gene>
    <name evidence="8" type="ORF">G3T16_18285</name>
</gene>
<dbReference type="EMBL" id="CP048711">
    <property type="protein sequence ID" value="QIB67050.1"/>
    <property type="molecule type" value="Genomic_DNA"/>
</dbReference>
<accession>A0A6C0U4G5</accession>
<feature type="region of interest" description="Disordered" evidence="6">
    <location>
        <begin position="1"/>
        <end position="30"/>
    </location>
</feature>
<evidence type="ECO:0000256" key="1">
    <source>
        <dbReference type="ARBA" id="ARBA00022679"/>
    </source>
</evidence>
<dbReference type="PANTHER" id="PTHR43289">
    <property type="entry name" value="MITOGEN-ACTIVATED PROTEIN KINASE KINASE KINASE 20-RELATED"/>
    <property type="match status" value="1"/>
</dbReference>
<dbReference type="PANTHER" id="PTHR43289:SF6">
    <property type="entry name" value="SERINE_THREONINE-PROTEIN KINASE NEKL-3"/>
    <property type="match status" value="1"/>
</dbReference>
<keyword evidence="9" id="KW-1185">Reference proteome</keyword>
<dbReference type="PROSITE" id="PS00107">
    <property type="entry name" value="PROTEIN_KINASE_ATP"/>
    <property type="match status" value="1"/>
</dbReference>
<dbReference type="Pfam" id="PF00069">
    <property type="entry name" value="Pkinase"/>
    <property type="match status" value="1"/>
</dbReference>
<dbReference type="SUPFAM" id="SSF56112">
    <property type="entry name" value="Protein kinase-like (PK-like)"/>
    <property type="match status" value="1"/>
</dbReference>
<keyword evidence="4 5" id="KW-0067">ATP-binding</keyword>
<dbReference type="Gene3D" id="3.30.200.20">
    <property type="entry name" value="Phosphorylase Kinase, domain 1"/>
    <property type="match status" value="1"/>
</dbReference>